<keyword evidence="2" id="KW-1185">Reference proteome</keyword>
<gene>
    <name evidence="1" type="ORF">MLD38_009402</name>
</gene>
<dbReference type="Proteomes" id="UP001057402">
    <property type="component" value="Chromosome 3"/>
</dbReference>
<accession>A0ACB9S0H3</accession>
<dbReference type="EMBL" id="CM042882">
    <property type="protein sequence ID" value="KAI4383586.1"/>
    <property type="molecule type" value="Genomic_DNA"/>
</dbReference>
<organism evidence="1 2">
    <name type="scientific">Melastoma candidum</name>
    <dbReference type="NCBI Taxonomy" id="119954"/>
    <lineage>
        <taxon>Eukaryota</taxon>
        <taxon>Viridiplantae</taxon>
        <taxon>Streptophyta</taxon>
        <taxon>Embryophyta</taxon>
        <taxon>Tracheophyta</taxon>
        <taxon>Spermatophyta</taxon>
        <taxon>Magnoliopsida</taxon>
        <taxon>eudicotyledons</taxon>
        <taxon>Gunneridae</taxon>
        <taxon>Pentapetalae</taxon>
        <taxon>rosids</taxon>
        <taxon>malvids</taxon>
        <taxon>Myrtales</taxon>
        <taxon>Melastomataceae</taxon>
        <taxon>Melastomatoideae</taxon>
        <taxon>Melastomateae</taxon>
        <taxon>Melastoma</taxon>
    </lineage>
</organism>
<proteinExistence type="predicted"/>
<comment type="caution">
    <text evidence="1">The sequence shown here is derived from an EMBL/GenBank/DDBJ whole genome shotgun (WGS) entry which is preliminary data.</text>
</comment>
<evidence type="ECO:0000313" key="1">
    <source>
        <dbReference type="EMBL" id="KAI4383586.1"/>
    </source>
</evidence>
<name>A0ACB9S0H3_9MYRT</name>
<protein>
    <submittedName>
        <fullName evidence="1">Uncharacterized protein</fullName>
    </submittedName>
</protein>
<sequence>MVVGRPPPSPESAATVKFLCSYGGRIFPRHPDCRLRYVGGETRLLSVPRSLQFSELLLKMGELCGTAVSLRCQLPAEDLDALVSITCDGDLANLIVEYDRAAVPKIRAFLSLPKLTPPSSLASSSSSGGGNVDSLQSHVFSNPAVAERCLHQFMAGRPKPPIMPPGPSSGKAAWKTPSHQLHVYDSALTDALSRIPFLSPCFEHRAKQPIDMLRTARKSEQRVQCSWELFRSSPDGWMDLFAAKGQRNGVRGVRSSEPKWALSQFMEINGNSTRGTVGINWRWRWRWRVSKDSLLPRQPASWFTNNSKSSGPDRESTSVQKVAPNV</sequence>
<reference evidence="2" key="1">
    <citation type="journal article" date="2023" name="Front. Plant Sci.">
        <title>Chromosomal-level genome assembly of Melastoma candidum provides insights into trichome evolution.</title>
        <authorList>
            <person name="Zhong Y."/>
            <person name="Wu W."/>
            <person name="Sun C."/>
            <person name="Zou P."/>
            <person name="Liu Y."/>
            <person name="Dai S."/>
            <person name="Zhou R."/>
        </authorList>
    </citation>
    <scope>NUCLEOTIDE SEQUENCE [LARGE SCALE GENOMIC DNA]</scope>
</reference>
<evidence type="ECO:0000313" key="2">
    <source>
        <dbReference type="Proteomes" id="UP001057402"/>
    </source>
</evidence>